<dbReference type="Proteomes" id="UP001374893">
    <property type="component" value="Chromosome"/>
</dbReference>
<dbReference type="PANTHER" id="PTHR43751:SF1">
    <property type="entry name" value="SULFATASE ATSG-RELATED"/>
    <property type="match status" value="1"/>
</dbReference>
<feature type="chain" id="PRO_5046098864" evidence="1">
    <location>
        <begin position="17"/>
        <end position="452"/>
    </location>
</feature>
<keyword evidence="4" id="KW-1185">Reference proteome</keyword>
<dbReference type="RefSeq" id="WP_338686060.1">
    <property type="nucleotide sequence ID" value="NZ_AP024702.1"/>
</dbReference>
<dbReference type="InterPro" id="IPR052701">
    <property type="entry name" value="GAG_Ulvan_Degrading_Sulfatases"/>
</dbReference>
<evidence type="ECO:0000256" key="1">
    <source>
        <dbReference type="SAM" id="SignalP"/>
    </source>
</evidence>
<accession>A0ABM7RHT3</accession>
<dbReference type="SUPFAM" id="SSF53649">
    <property type="entry name" value="Alkaline phosphatase-like"/>
    <property type="match status" value="1"/>
</dbReference>
<sequence length="452" mass="50452">MRFLLVLLASIGGALAQTKPNFVIIIADDCTFTDLEIHGGQARTPNLKKLCSEGMTFQRCFQAAPMCSPTRHNLYTGLYPVKSGAWPNHTQAYPEVKSIAHHLQEAGYRTHLSGKRHIGPQKVFPFEYSGNNNPDMAAVTKFFGECAEEKKPFLLVAASNEPHAPWNKGDASAYPAKKIELSPIQVDTPETRKALAAYFAEITYFDTQVGEVLEALKKHGLEDNTLVMILSEQGYQLPFAKWTCYDKGVRSACVVRWPGKVDPASESEAMVEYVDIVPTLLDAAGATAPENLDGRSFLPVLTGEKDSHKDYVYSLQTSKGIHSGPVHYGIRSVRGERYRYVRNLSPDVAFKNIASGTEPFLSWIEEAKKGDELAKELTHDYLHRPAEELYDCVKDPFNRHNLVNDPKLAPVLKELRGRLDVWMESQGDEGQATEELALTRMPGKRKKANKKK</sequence>
<dbReference type="Pfam" id="PF00884">
    <property type="entry name" value="Sulfatase"/>
    <property type="match status" value="1"/>
</dbReference>
<dbReference type="InterPro" id="IPR017850">
    <property type="entry name" value="Alkaline_phosphatase_core_sf"/>
</dbReference>
<keyword evidence="1" id="KW-0732">Signal</keyword>
<feature type="signal peptide" evidence="1">
    <location>
        <begin position="1"/>
        <end position="16"/>
    </location>
</feature>
<dbReference type="InterPro" id="IPR000917">
    <property type="entry name" value="Sulfatase_N"/>
</dbReference>
<dbReference type="CDD" id="cd16027">
    <property type="entry name" value="SGSH"/>
    <property type="match status" value="1"/>
</dbReference>
<evidence type="ECO:0000259" key="2">
    <source>
        <dbReference type="Pfam" id="PF00884"/>
    </source>
</evidence>
<reference evidence="3 4" key="1">
    <citation type="submission" date="2021-06" db="EMBL/GenBank/DDBJ databases">
        <title>Complete genome of Haloferula helveola possessing various polysaccharide degrading enzymes.</title>
        <authorList>
            <person name="Takami H."/>
            <person name="Huang C."/>
            <person name="Hamasaki K."/>
        </authorList>
    </citation>
    <scope>NUCLEOTIDE SEQUENCE [LARGE SCALE GENOMIC DNA]</scope>
    <source>
        <strain evidence="3 4">CN-1</strain>
    </source>
</reference>
<name>A0ABM7RHT3_9BACT</name>
<evidence type="ECO:0000313" key="4">
    <source>
        <dbReference type="Proteomes" id="UP001374893"/>
    </source>
</evidence>
<feature type="domain" description="Sulfatase N-terminal" evidence="2">
    <location>
        <begin position="20"/>
        <end position="286"/>
    </location>
</feature>
<gene>
    <name evidence="3" type="primary">atsG_2</name>
    <name evidence="3" type="ORF">HAHE_33660</name>
</gene>
<proteinExistence type="predicted"/>
<organism evidence="3 4">
    <name type="scientific">Haloferula helveola</name>
    <dbReference type="NCBI Taxonomy" id="490095"/>
    <lineage>
        <taxon>Bacteria</taxon>
        <taxon>Pseudomonadati</taxon>
        <taxon>Verrucomicrobiota</taxon>
        <taxon>Verrucomicrobiia</taxon>
        <taxon>Verrucomicrobiales</taxon>
        <taxon>Verrucomicrobiaceae</taxon>
        <taxon>Haloferula</taxon>
    </lineage>
</organism>
<dbReference type="PANTHER" id="PTHR43751">
    <property type="entry name" value="SULFATASE"/>
    <property type="match status" value="1"/>
</dbReference>
<dbReference type="Gene3D" id="3.40.720.10">
    <property type="entry name" value="Alkaline Phosphatase, subunit A"/>
    <property type="match status" value="1"/>
</dbReference>
<protein>
    <submittedName>
        <fullName evidence="3">Sulfatase atsG</fullName>
    </submittedName>
</protein>
<evidence type="ECO:0000313" key="3">
    <source>
        <dbReference type="EMBL" id="BCX49458.1"/>
    </source>
</evidence>
<dbReference type="EMBL" id="AP024702">
    <property type="protein sequence ID" value="BCX49458.1"/>
    <property type="molecule type" value="Genomic_DNA"/>
</dbReference>